<dbReference type="EMBL" id="QNRK01000064">
    <property type="protein sequence ID" value="RBP00921.1"/>
    <property type="molecule type" value="Genomic_DNA"/>
</dbReference>
<dbReference type="Gene3D" id="3.40.50.720">
    <property type="entry name" value="NAD(P)-binding Rossmann-like Domain"/>
    <property type="match status" value="1"/>
</dbReference>
<dbReference type="InterPro" id="IPR057326">
    <property type="entry name" value="KR_dom"/>
</dbReference>
<dbReference type="PRINTS" id="PR00081">
    <property type="entry name" value="GDHRDH"/>
</dbReference>
<evidence type="ECO:0000256" key="1">
    <source>
        <dbReference type="ARBA" id="ARBA00006484"/>
    </source>
</evidence>
<organism evidence="3 4">
    <name type="scientific">Roseiarcus fermentans</name>
    <dbReference type="NCBI Taxonomy" id="1473586"/>
    <lineage>
        <taxon>Bacteria</taxon>
        <taxon>Pseudomonadati</taxon>
        <taxon>Pseudomonadota</taxon>
        <taxon>Alphaproteobacteria</taxon>
        <taxon>Hyphomicrobiales</taxon>
        <taxon>Roseiarcaceae</taxon>
        <taxon>Roseiarcus</taxon>
    </lineage>
</organism>
<dbReference type="InterPro" id="IPR020904">
    <property type="entry name" value="Sc_DH/Rdtase_CS"/>
</dbReference>
<dbReference type="InterPro" id="IPR002347">
    <property type="entry name" value="SDR_fam"/>
</dbReference>
<dbReference type="AlphaFoldDB" id="A0A366EES9"/>
<comment type="similarity">
    <text evidence="1">Belongs to the short-chain dehydrogenases/reductases (SDR) family.</text>
</comment>
<accession>A0A366EES9</accession>
<sequence>MGDRIAITGAAGGIGRVTAKTLRSAGYDLLLIDRPGRSLEDLAKPLDSPMACIEGDGAEAARAALAAVTGPIYGLVHLAGVMEPDPRLADEPGVWERAIADNLANAYAFATAMEDRLPPGRMGRLVFASSVAFRRGSGDYVAYSAAKGGLVGLTRALARRLRKRATVNAVAPGVIMTDMSVPLIIEAKDRLLAEITLGRFGAAEEVAPVIRFLLGFEAGYITGQTLNVDGGMAID</sequence>
<gene>
    <name evidence="3" type="ORF">DFR50_1642</name>
</gene>
<dbReference type="Pfam" id="PF13561">
    <property type="entry name" value="adh_short_C2"/>
    <property type="match status" value="1"/>
</dbReference>
<proteinExistence type="inferred from homology"/>
<dbReference type="PANTHER" id="PTHR42760:SF40">
    <property type="entry name" value="3-OXOACYL-[ACYL-CARRIER-PROTEIN] REDUCTASE, CHLOROPLASTIC"/>
    <property type="match status" value="1"/>
</dbReference>
<feature type="domain" description="Ketoreductase" evidence="2">
    <location>
        <begin position="3"/>
        <end position="178"/>
    </location>
</feature>
<dbReference type="Proteomes" id="UP000253529">
    <property type="component" value="Unassembled WGS sequence"/>
</dbReference>
<dbReference type="GO" id="GO:0016616">
    <property type="term" value="F:oxidoreductase activity, acting on the CH-OH group of donors, NAD or NADP as acceptor"/>
    <property type="evidence" value="ECO:0007669"/>
    <property type="project" value="TreeGrafter"/>
</dbReference>
<evidence type="ECO:0000313" key="3">
    <source>
        <dbReference type="EMBL" id="RBP00921.1"/>
    </source>
</evidence>
<name>A0A366EES9_9HYPH</name>
<dbReference type="SUPFAM" id="SSF51735">
    <property type="entry name" value="NAD(P)-binding Rossmann-fold domains"/>
    <property type="match status" value="1"/>
</dbReference>
<dbReference type="OrthoDB" id="198783at2"/>
<protein>
    <submittedName>
        <fullName evidence="3">3-oxoacyl-[acyl-carrier protein] reductase</fullName>
    </submittedName>
</protein>
<dbReference type="SMART" id="SM00822">
    <property type="entry name" value="PKS_KR"/>
    <property type="match status" value="1"/>
</dbReference>
<dbReference type="PANTHER" id="PTHR42760">
    <property type="entry name" value="SHORT-CHAIN DEHYDROGENASES/REDUCTASES FAMILY MEMBER"/>
    <property type="match status" value="1"/>
</dbReference>
<keyword evidence="4" id="KW-1185">Reference proteome</keyword>
<dbReference type="InterPro" id="IPR036291">
    <property type="entry name" value="NAD(P)-bd_dom_sf"/>
</dbReference>
<dbReference type="GO" id="GO:0030497">
    <property type="term" value="P:fatty acid elongation"/>
    <property type="evidence" value="ECO:0007669"/>
    <property type="project" value="TreeGrafter"/>
</dbReference>
<reference evidence="3 4" key="1">
    <citation type="submission" date="2018-06" db="EMBL/GenBank/DDBJ databases">
        <title>Genomic Encyclopedia of Type Strains, Phase IV (KMG-IV): sequencing the most valuable type-strain genomes for metagenomic binning, comparative biology and taxonomic classification.</title>
        <authorList>
            <person name="Goeker M."/>
        </authorList>
    </citation>
    <scope>NUCLEOTIDE SEQUENCE [LARGE SCALE GENOMIC DNA]</scope>
    <source>
        <strain evidence="3 4">DSM 24875</strain>
    </source>
</reference>
<evidence type="ECO:0000259" key="2">
    <source>
        <dbReference type="SMART" id="SM00822"/>
    </source>
</evidence>
<dbReference type="PRINTS" id="PR00080">
    <property type="entry name" value="SDRFAMILY"/>
</dbReference>
<evidence type="ECO:0000313" key="4">
    <source>
        <dbReference type="Proteomes" id="UP000253529"/>
    </source>
</evidence>
<comment type="caution">
    <text evidence="3">The sequence shown here is derived from an EMBL/GenBank/DDBJ whole genome shotgun (WGS) entry which is preliminary data.</text>
</comment>
<dbReference type="RefSeq" id="WP_113894084.1">
    <property type="nucleotide sequence ID" value="NZ_QNRK01000064.1"/>
</dbReference>
<dbReference type="PROSITE" id="PS00061">
    <property type="entry name" value="ADH_SHORT"/>
    <property type="match status" value="1"/>
</dbReference>